<accession>A0ABU1K2J8</accession>
<name>A0ABU1K2J8_9FLAO</name>
<feature type="transmembrane region" description="Helical" evidence="1">
    <location>
        <begin position="79"/>
        <end position="102"/>
    </location>
</feature>
<feature type="transmembrane region" description="Helical" evidence="1">
    <location>
        <begin position="144"/>
        <end position="164"/>
    </location>
</feature>
<keyword evidence="1" id="KW-0812">Transmembrane</keyword>
<feature type="transmembrane region" description="Helical" evidence="1">
    <location>
        <begin position="114"/>
        <end position="132"/>
    </location>
</feature>
<dbReference type="RefSeq" id="WP_309726820.1">
    <property type="nucleotide sequence ID" value="NZ_JAVDQA010000001.1"/>
</dbReference>
<evidence type="ECO:0000313" key="2">
    <source>
        <dbReference type="EMBL" id="MDR6299835.1"/>
    </source>
</evidence>
<dbReference type="EMBL" id="JAVDQA010000001">
    <property type="protein sequence ID" value="MDR6299835.1"/>
    <property type="molecule type" value="Genomic_DNA"/>
</dbReference>
<protein>
    <submittedName>
        <fullName evidence="2">Cation transport ATPase</fullName>
    </submittedName>
</protein>
<organism evidence="2 3">
    <name type="scientific">Mesonia maritima</name>
    <dbReference type="NCBI Taxonomy" id="1793873"/>
    <lineage>
        <taxon>Bacteria</taxon>
        <taxon>Pseudomonadati</taxon>
        <taxon>Bacteroidota</taxon>
        <taxon>Flavobacteriia</taxon>
        <taxon>Flavobacteriales</taxon>
        <taxon>Flavobacteriaceae</taxon>
        <taxon>Mesonia</taxon>
    </lineage>
</organism>
<keyword evidence="1" id="KW-0472">Membrane</keyword>
<evidence type="ECO:0000256" key="1">
    <source>
        <dbReference type="SAM" id="Phobius"/>
    </source>
</evidence>
<reference evidence="2 3" key="1">
    <citation type="submission" date="2023-07" db="EMBL/GenBank/DDBJ databases">
        <title>Genomic Encyclopedia of Type Strains, Phase IV (KMG-IV): sequencing the most valuable type-strain genomes for metagenomic binning, comparative biology and taxonomic classification.</title>
        <authorList>
            <person name="Goeker M."/>
        </authorList>
    </citation>
    <scope>NUCLEOTIDE SEQUENCE [LARGE SCALE GENOMIC DNA]</scope>
    <source>
        <strain evidence="2 3">DSM 102814</strain>
    </source>
</reference>
<comment type="caution">
    <text evidence="2">The sequence shown here is derived from an EMBL/GenBank/DDBJ whole genome shotgun (WGS) entry which is preliminary data.</text>
</comment>
<proteinExistence type="predicted"/>
<dbReference type="Proteomes" id="UP001257659">
    <property type="component" value="Unassembled WGS sequence"/>
</dbReference>
<evidence type="ECO:0000313" key="3">
    <source>
        <dbReference type="Proteomes" id="UP001257659"/>
    </source>
</evidence>
<feature type="transmembrane region" description="Helical" evidence="1">
    <location>
        <begin position="176"/>
        <end position="196"/>
    </location>
</feature>
<gene>
    <name evidence="2" type="ORF">GGR31_000451</name>
</gene>
<keyword evidence="1" id="KW-1133">Transmembrane helix</keyword>
<sequence>MKKLSSENIQFIRNYLKNSDVEYDDVLAEMTDHIASEIEMRLESENELFYDVFKNYMVQHKKALLENISEFRKKAFKRVVILLLKNLLSPIVLLSSFMLGLIFKFFPFSLAENLMTILLVIMSIEVLLFFMFQWKAQSRKRTKYSCLVNLALIIGWFNQCYLVFFHKVSLENAAFILLMIFVVLNASFLVTSIQLAKYYRKNYQVS</sequence>
<keyword evidence="3" id="KW-1185">Reference proteome</keyword>